<sequence>MVDNARVNASTLHRREVFYVGGKYVPNIYGTHTWQGQMYVERLLPLETPTREFPIMFIHGATRSGTDWLTKPDGQPGWASYFLSQGFECYLVDLPFRGRSPWHPESGAAMVDYPAESLQTLFTACNVFGTWPQARLHTQWPGRGVLGDPVFDQFYASSLQIVSDVVLQETASQAACAALLDRIGKPAILVGHSAGGPVPWLAADARPDLVKMIVALEPAGPPFFKIGIKSGPGAPYGISNASITYDPPVEDPAADLVRMKVEAPGPGLMHGFVQAEDGSTPRRLVNLARVRVLVVTAPASYHAQYDWVTVRYLRQAGVADVEHLRLEDKGIRGNGHMMFMEKNSDEVAAEIVKWIDGYRGGDIQL</sequence>
<evidence type="ECO:0000313" key="2">
    <source>
        <dbReference type="Proteomes" id="UP001497680"/>
    </source>
</evidence>
<accession>A0ACC0DD29</accession>
<gene>
    <name evidence="1" type="ORF">F4821DRAFT_19100</name>
</gene>
<proteinExistence type="predicted"/>
<reference evidence="1 2" key="1">
    <citation type="journal article" date="2022" name="New Phytol.">
        <title>Ecological generalism drives hyperdiversity of secondary metabolite gene clusters in xylarialean endophytes.</title>
        <authorList>
            <person name="Franco M.E.E."/>
            <person name="Wisecaver J.H."/>
            <person name="Arnold A.E."/>
            <person name="Ju Y.M."/>
            <person name="Slot J.C."/>
            <person name="Ahrendt S."/>
            <person name="Moore L.P."/>
            <person name="Eastman K.E."/>
            <person name="Scott K."/>
            <person name="Konkel Z."/>
            <person name="Mondo S.J."/>
            <person name="Kuo A."/>
            <person name="Hayes R.D."/>
            <person name="Haridas S."/>
            <person name="Andreopoulos B."/>
            <person name="Riley R."/>
            <person name="LaButti K."/>
            <person name="Pangilinan J."/>
            <person name="Lipzen A."/>
            <person name="Amirebrahimi M."/>
            <person name="Yan J."/>
            <person name="Adam C."/>
            <person name="Keymanesh K."/>
            <person name="Ng V."/>
            <person name="Louie K."/>
            <person name="Northen T."/>
            <person name="Drula E."/>
            <person name="Henrissat B."/>
            <person name="Hsieh H.M."/>
            <person name="Youens-Clark K."/>
            <person name="Lutzoni F."/>
            <person name="Miadlikowska J."/>
            <person name="Eastwood D.C."/>
            <person name="Hamelin R.C."/>
            <person name="Grigoriev I.V."/>
            <person name="U'Ren J.M."/>
        </authorList>
    </citation>
    <scope>NUCLEOTIDE SEQUENCE [LARGE SCALE GENOMIC DNA]</scope>
    <source>
        <strain evidence="1 2">ER1909</strain>
    </source>
</reference>
<organism evidence="1 2">
    <name type="scientific">Hypoxylon rubiginosum</name>
    <dbReference type="NCBI Taxonomy" id="110542"/>
    <lineage>
        <taxon>Eukaryota</taxon>
        <taxon>Fungi</taxon>
        <taxon>Dikarya</taxon>
        <taxon>Ascomycota</taxon>
        <taxon>Pezizomycotina</taxon>
        <taxon>Sordariomycetes</taxon>
        <taxon>Xylariomycetidae</taxon>
        <taxon>Xylariales</taxon>
        <taxon>Hypoxylaceae</taxon>
        <taxon>Hypoxylon</taxon>
    </lineage>
</organism>
<dbReference type="Proteomes" id="UP001497680">
    <property type="component" value="Unassembled WGS sequence"/>
</dbReference>
<comment type="caution">
    <text evidence="1">The sequence shown here is derived from an EMBL/GenBank/DDBJ whole genome shotgun (WGS) entry which is preliminary data.</text>
</comment>
<evidence type="ECO:0000313" key="1">
    <source>
        <dbReference type="EMBL" id="KAI6090477.1"/>
    </source>
</evidence>
<name>A0ACC0DD29_9PEZI</name>
<dbReference type="EMBL" id="MU394290">
    <property type="protein sequence ID" value="KAI6090477.1"/>
    <property type="molecule type" value="Genomic_DNA"/>
</dbReference>
<protein>
    <submittedName>
        <fullName evidence="1">Alpha/beta-hydrolase</fullName>
    </submittedName>
</protein>
<keyword evidence="2" id="KW-1185">Reference proteome</keyword>